<accession>A0A2S8B1V2</accession>
<feature type="domain" description="DUF1883" evidence="1">
    <location>
        <begin position="1"/>
        <end position="76"/>
    </location>
</feature>
<dbReference type="SUPFAM" id="SSF141099">
    <property type="entry name" value="Atu1913-like"/>
    <property type="match status" value="1"/>
</dbReference>
<dbReference type="AlphaFoldDB" id="A0A2S8B1V2"/>
<protein>
    <submittedName>
        <fullName evidence="2">DUF1883 domain-containing protein</fullName>
    </submittedName>
</protein>
<comment type="caution">
    <text evidence="2">The sequence shown here is derived from an EMBL/GenBank/DDBJ whole genome shotgun (WGS) entry which is preliminary data.</text>
</comment>
<dbReference type="InterPro" id="IPR036488">
    <property type="entry name" value="DUF1883-like_sf"/>
</dbReference>
<name>A0A2S8B1V2_9SPHN</name>
<dbReference type="OrthoDB" id="370892at2"/>
<dbReference type="EMBL" id="PHFW01000003">
    <property type="protein sequence ID" value="PQM26381.1"/>
    <property type="molecule type" value="Genomic_DNA"/>
</dbReference>
<keyword evidence="3" id="KW-1185">Reference proteome</keyword>
<reference evidence="3" key="1">
    <citation type="submission" date="2017-11" db="EMBL/GenBank/DDBJ databases">
        <title>The complete genome sequence of Sphingopyxis pomeranensis sp. nov. strain WS5A3p.</title>
        <authorList>
            <person name="Kaminski M.A."/>
        </authorList>
    </citation>
    <scope>NUCLEOTIDE SEQUENCE [LARGE SCALE GENOMIC DNA]</scope>
    <source>
        <strain evidence="3">WS5A3p</strain>
    </source>
</reference>
<evidence type="ECO:0000313" key="3">
    <source>
        <dbReference type="Proteomes" id="UP000238954"/>
    </source>
</evidence>
<evidence type="ECO:0000313" key="2">
    <source>
        <dbReference type="EMBL" id="PQM26381.1"/>
    </source>
</evidence>
<gene>
    <name evidence="2" type="ORF">CVO77_15150</name>
</gene>
<proteinExistence type="predicted"/>
<organism evidence="2 3">
    <name type="scientific">Sphingopyxis lindanitolerans</name>
    <dbReference type="NCBI Taxonomy" id="2054227"/>
    <lineage>
        <taxon>Bacteria</taxon>
        <taxon>Pseudomonadati</taxon>
        <taxon>Pseudomonadota</taxon>
        <taxon>Alphaproteobacteria</taxon>
        <taxon>Sphingomonadales</taxon>
        <taxon>Sphingomonadaceae</taxon>
        <taxon>Sphingopyxis</taxon>
    </lineage>
</organism>
<dbReference type="Gene3D" id="4.10.1210.10">
    <property type="entry name" value="Atu1913-like"/>
    <property type="match status" value="1"/>
</dbReference>
<evidence type="ECO:0000259" key="1">
    <source>
        <dbReference type="Pfam" id="PF08980"/>
    </source>
</evidence>
<sequence>MQHIHAREWLDAGNRVRVDCDHQCNVLVMDDHNYSLYRRGQSFRHFGGFFKRLPAVVSVPNGGNWNTVIDLGGGRANIRYAINYLN</sequence>
<dbReference type="Pfam" id="PF08980">
    <property type="entry name" value="DUF1883"/>
    <property type="match status" value="1"/>
</dbReference>
<dbReference type="RefSeq" id="WP_105999758.1">
    <property type="nucleotide sequence ID" value="NZ_CM009578.1"/>
</dbReference>
<dbReference type="InterPro" id="IPR015073">
    <property type="entry name" value="DUF1883"/>
</dbReference>
<dbReference type="Proteomes" id="UP000238954">
    <property type="component" value="Chromosome"/>
</dbReference>